<evidence type="ECO:0000256" key="3">
    <source>
        <dbReference type="ARBA" id="ARBA00009383"/>
    </source>
</evidence>
<comment type="subcellular location">
    <subcellularLocation>
        <location evidence="1 11">Nucleus</location>
    </subcellularLocation>
</comment>
<organism evidence="15">
    <name type="scientific">Lilium longiflorum</name>
    <name type="common">Trumpet lily</name>
    <dbReference type="NCBI Taxonomy" id="4690"/>
    <lineage>
        <taxon>Eukaryota</taxon>
        <taxon>Viridiplantae</taxon>
        <taxon>Streptophyta</taxon>
        <taxon>Embryophyta</taxon>
        <taxon>Tracheophyta</taxon>
        <taxon>Spermatophyta</taxon>
        <taxon>Magnoliopsida</taxon>
        <taxon>Liliopsida</taxon>
        <taxon>Liliales</taxon>
        <taxon>Liliaceae</taxon>
        <taxon>Lilium</taxon>
    </lineage>
</organism>
<evidence type="ECO:0000259" key="13">
    <source>
        <dbReference type="Pfam" id="PF01698"/>
    </source>
</evidence>
<evidence type="ECO:0000259" key="14">
    <source>
        <dbReference type="Pfam" id="PF17538"/>
    </source>
</evidence>
<keyword evidence="5" id="KW-0560">Oxidoreductase</keyword>
<evidence type="ECO:0000256" key="7">
    <source>
        <dbReference type="ARBA" id="ARBA00023125"/>
    </source>
</evidence>
<evidence type="ECO:0000256" key="4">
    <source>
        <dbReference type="ARBA" id="ARBA00022473"/>
    </source>
</evidence>
<comment type="similarity">
    <text evidence="3 11">Belongs to the FLO/LFY family.</text>
</comment>
<dbReference type="InterPro" id="IPR035079">
    <property type="entry name" value="LFY_SAM"/>
</dbReference>
<keyword evidence="6 11" id="KW-0805">Transcription regulation</keyword>
<evidence type="ECO:0000256" key="1">
    <source>
        <dbReference type="ARBA" id="ARBA00004123"/>
    </source>
</evidence>
<proteinExistence type="evidence at transcript level"/>
<reference evidence="15" key="1">
    <citation type="submission" date="2007-02" db="EMBL/GenBank/DDBJ databases">
        <authorList>
            <person name="Wang A."/>
            <person name="Zhu L."/>
        </authorList>
    </citation>
    <scope>NUCLEOTIDE SEQUENCE</scope>
</reference>
<evidence type="ECO:0000256" key="12">
    <source>
        <dbReference type="SAM" id="MobiDB-lite"/>
    </source>
</evidence>
<keyword evidence="10 11" id="KW-0539">Nucleus</keyword>
<evidence type="ECO:0000256" key="11">
    <source>
        <dbReference type="RuleBase" id="RU366064"/>
    </source>
</evidence>
<evidence type="ECO:0000256" key="8">
    <source>
        <dbReference type="ARBA" id="ARBA00023159"/>
    </source>
</evidence>
<dbReference type="Gene3D" id="3.40.50.720">
    <property type="entry name" value="NAD(P)-binding Rossmann-like Domain"/>
    <property type="match status" value="1"/>
</dbReference>
<dbReference type="InterPro" id="IPR035209">
    <property type="entry name" value="FLO/LFY_C"/>
</dbReference>
<evidence type="ECO:0000256" key="9">
    <source>
        <dbReference type="ARBA" id="ARBA00023163"/>
    </source>
</evidence>
<dbReference type="GO" id="GO:0006355">
    <property type="term" value="P:regulation of DNA-templated transcription"/>
    <property type="evidence" value="ECO:0007669"/>
    <property type="project" value="UniProtKB-UniRule"/>
</dbReference>
<dbReference type="PANTHER" id="PTHR36079:SF1">
    <property type="entry name" value="PROTEIN LEAFY"/>
    <property type="match status" value="1"/>
</dbReference>
<evidence type="ECO:0000256" key="6">
    <source>
        <dbReference type="ARBA" id="ARBA00023015"/>
    </source>
</evidence>
<dbReference type="Gene3D" id="3.30.360.10">
    <property type="entry name" value="Dihydrodipicolinate Reductase, domain 2"/>
    <property type="match status" value="1"/>
</dbReference>
<dbReference type="InterPro" id="IPR020831">
    <property type="entry name" value="GlycerAld/Erythrose_P_DH"/>
</dbReference>
<dbReference type="InterPro" id="IPR038276">
    <property type="entry name" value="Floricaula/leafy_C_sf"/>
</dbReference>
<dbReference type="GO" id="GO:0003677">
    <property type="term" value="F:DNA binding"/>
    <property type="evidence" value="ECO:0007669"/>
    <property type="project" value="UniProtKB-UniRule"/>
</dbReference>
<comment type="function">
    <text evidence="11">Probable transcription factor.</text>
</comment>
<reference evidence="15" key="2">
    <citation type="journal article" date="2008" name="Agric. Sci. China">
        <title>Isolation of LiLFY1 and Its Expression in Lily (Lilium longiflorum Thunb.).</title>
        <authorList>
            <person name="Wang A.J."/>
            <person name="Tang J.F."/>
            <person name="Zhao X.Y."/>
            <person name="Zhu L.H."/>
        </authorList>
    </citation>
    <scope>NUCLEOTIDE SEQUENCE</scope>
</reference>
<name>A9XIW0_LILLO</name>
<gene>
    <name evidence="15" type="primary">LFY1</name>
</gene>
<keyword evidence="9 11" id="KW-0804">Transcription</keyword>
<protein>
    <recommendedName>
        <fullName evidence="11">Floricaula/leafy-like transcription factor</fullName>
    </recommendedName>
</protein>
<dbReference type="PRINTS" id="PR00078">
    <property type="entry name" value="G3PDHDRGNASE"/>
</dbReference>
<dbReference type="GO" id="GO:0005634">
    <property type="term" value="C:nucleus"/>
    <property type="evidence" value="ECO:0007669"/>
    <property type="project" value="UniProtKB-SubCell"/>
</dbReference>
<dbReference type="GO" id="GO:0016620">
    <property type="term" value="F:oxidoreductase activity, acting on the aldehyde or oxo group of donors, NAD or NADP as acceptor"/>
    <property type="evidence" value="ECO:0007669"/>
    <property type="project" value="InterPro"/>
</dbReference>
<dbReference type="InterPro" id="IPR036291">
    <property type="entry name" value="NAD(P)-bd_dom_sf"/>
</dbReference>
<evidence type="ECO:0000256" key="2">
    <source>
        <dbReference type="ARBA" id="ARBA00007406"/>
    </source>
</evidence>
<feature type="region of interest" description="Disordered" evidence="12">
    <location>
        <begin position="156"/>
        <end position="230"/>
    </location>
</feature>
<keyword evidence="8 11" id="KW-0010">Activator</keyword>
<dbReference type="Pfam" id="PF01698">
    <property type="entry name" value="SAM_LFY"/>
    <property type="match status" value="1"/>
</dbReference>
<evidence type="ECO:0000313" key="15">
    <source>
        <dbReference type="EMBL" id="ABR13015.1"/>
    </source>
</evidence>
<dbReference type="Gene3D" id="1.10.4180.10">
    <property type="entry name" value="Protein LEAFY"/>
    <property type="match status" value="1"/>
</dbReference>
<keyword evidence="7 11" id="KW-0238">DNA-binding</keyword>
<dbReference type="AlphaFoldDB" id="A9XIW0"/>
<dbReference type="SUPFAM" id="SSF51735">
    <property type="entry name" value="NAD(P)-binding Rossmann-fold domains"/>
    <property type="match status" value="1"/>
</dbReference>
<keyword evidence="4" id="KW-0217">Developmental protein</keyword>
<dbReference type="EMBL" id="EF458319">
    <property type="protein sequence ID" value="ABR13015.1"/>
    <property type="molecule type" value="mRNA"/>
</dbReference>
<sequence length="396" mass="44459">MDPNGAFHLKGGAKKVIISAPSKDAPMFVMGPNHPEYKSDIPRVSNASCLENLLAPYAVRISTKARIVEGLMTTVTLLIMTQKTVDGMMADLRGLRAWELLLGERYGIKAAIRTERRRIESLLMLHHHHLYAANDPRRRMLLLSDNQANALDAFSQEGLSEEPVQQEREAAGSGGEAAVGRRVGKGKQLSIKRNNRKKKKKGEGYGDPESGSSETDSSGAERQREHPFIVTEPGELARAKKNGLDYLFHLYEQCRQFLLQVQALAKERGDKCPTKVTNQVFRYAKKMGACYINKPKMRHYVHCYAFHCLDEEGSNALRRAYKERGENVGAWRQACYKPLVAIAARHGTWDIDAVFNAHPRLAIWYVPTKLRQLCHLARSNATATGELQPPQQPTIF</sequence>
<evidence type="ECO:0000256" key="5">
    <source>
        <dbReference type="ARBA" id="ARBA00023002"/>
    </source>
</evidence>
<accession>A9XIW0</accession>
<feature type="domain" description="Floricaula/leafy DNA-binding C-terminal" evidence="14">
    <location>
        <begin position="216"/>
        <end position="382"/>
    </location>
</feature>
<dbReference type="Pfam" id="PF17538">
    <property type="entry name" value="C_LFY_FLO"/>
    <property type="match status" value="1"/>
</dbReference>
<dbReference type="PANTHER" id="PTHR36079">
    <property type="entry name" value="PROTEIN LEAFY"/>
    <property type="match status" value="1"/>
</dbReference>
<dbReference type="InterPro" id="IPR002910">
    <property type="entry name" value="FLO_LFY"/>
</dbReference>
<comment type="similarity">
    <text evidence="2">Belongs to the glyceraldehyde-3-phosphate dehydrogenase family.</text>
</comment>
<evidence type="ECO:0000256" key="10">
    <source>
        <dbReference type="ARBA" id="ARBA00023242"/>
    </source>
</evidence>
<feature type="domain" description="Floricaula/Leafy protein SAM" evidence="13">
    <location>
        <begin position="46"/>
        <end position="120"/>
    </location>
</feature>